<gene>
    <name evidence="5" type="ORF">SAMN04487884_15021</name>
</gene>
<keyword evidence="3 5" id="KW-0808">Transferase</keyword>
<dbReference type="CDD" id="cd02440">
    <property type="entry name" value="AdoMet_MTases"/>
    <property type="match status" value="1"/>
</dbReference>
<dbReference type="Gene3D" id="3.40.50.150">
    <property type="entry name" value="Vaccinia Virus protein VP39"/>
    <property type="match status" value="1"/>
</dbReference>
<dbReference type="OrthoDB" id="7365827at2"/>
<organism evidence="5 6">
    <name type="scientific">Butyrivibrio fibrisolvens</name>
    <dbReference type="NCBI Taxonomy" id="831"/>
    <lineage>
        <taxon>Bacteria</taxon>
        <taxon>Bacillati</taxon>
        <taxon>Bacillota</taxon>
        <taxon>Clostridia</taxon>
        <taxon>Lachnospirales</taxon>
        <taxon>Lachnospiraceae</taxon>
        <taxon>Butyrivibrio</taxon>
    </lineage>
</organism>
<name>A0A1H9X9Y7_BUTFI</name>
<dbReference type="GO" id="GO:0008757">
    <property type="term" value="F:S-adenosylmethionine-dependent methyltransferase activity"/>
    <property type="evidence" value="ECO:0007669"/>
    <property type="project" value="InterPro"/>
</dbReference>
<reference evidence="5 6" key="1">
    <citation type="submission" date="2016-10" db="EMBL/GenBank/DDBJ databases">
        <authorList>
            <person name="de Groot N.N."/>
        </authorList>
    </citation>
    <scope>NUCLEOTIDE SEQUENCE [LARGE SCALE GENOMIC DNA]</scope>
    <source>
        <strain evidence="5 6">AR40</strain>
    </source>
</reference>
<dbReference type="PANTHER" id="PTHR44942">
    <property type="entry name" value="METHYLTRANSF_11 DOMAIN-CONTAINING PROTEIN"/>
    <property type="match status" value="1"/>
</dbReference>
<evidence type="ECO:0000313" key="6">
    <source>
        <dbReference type="Proteomes" id="UP000182584"/>
    </source>
</evidence>
<dbReference type="EMBL" id="FOGJ01000050">
    <property type="protein sequence ID" value="SES42932.1"/>
    <property type="molecule type" value="Genomic_DNA"/>
</dbReference>
<dbReference type="GO" id="GO:0032259">
    <property type="term" value="P:methylation"/>
    <property type="evidence" value="ECO:0007669"/>
    <property type="project" value="UniProtKB-KW"/>
</dbReference>
<dbReference type="InterPro" id="IPR051052">
    <property type="entry name" value="Diverse_substrate_MTase"/>
</dbReference>
<protein>
    <submittedName>
        <fullName evidence="5">Methyltransferase domain-containing protein</fullName>
    </submittedName>
</protein>
<proteinExistence type="inferred from homology"/>
<dbReference type="AlphaFoldDB" id="A0A1H9X9Y7"/>
<dbReference type="InterPro" id="IPR029063">
    <property type="entry name" value="SAM-dependent_MTases_sf"/>
</dbReference>
<evidence type="ECO:0000256" key="3">
    <source>
        <dbReference type="ARBA" id="ARBA00022679"/>
    </source>
</evidence>
<dbReference type="PANTHER" id="PTHR44942:SF4">
    <property type="entry name" value="METHYLTRANSFERASE TYPE 11 DOMAIN-CONTAINING PROTEIN"/>
    <property type="match status" value="1"/>
</dbReference>
<evidence type="ECO:0000259" key="4">
    <source>
        <dbReference type="Pfam" id="PF08241"/>
    </source>
</evidence>
<comment type="similarity">
    <text evidence="1">Belongs to the methyltransferase superfamily.</text>
</comment>
<evidence type="ECO:0000313" key="5">
    <source>
        <dbReference type="EMBL" id="SES42932.1"/>
    </source>
</evidence>
<dbReference type="Proteomes" id="UP000182584">
    <property type="component" value="Unassembled WGS sequence"/>
</dbReference>
<keyword evidence="2 5" id="KW-0489">Methyltransferase</keyword>
<sequence>MHFSDIDNGKPFDWGNTSKDYAKYRDVYPAEFYQSIIDLGLCKDGQKVLDIGTGTGVLPRNMYQYGAQWIGTDISNNQIEQAKLLAAEKGMDIEFYTFPAEEVNYKDNTFDVITVCQCIWYLDARVIAGKFAQVLKPGGKLLILYMGWLPYEDAIAGKSEEIILKHNPSWSSYGDTVHPVFIPDELRMNFEVILQKEYRVDVLFTRESWHGRMRACRGVGAAMNQQQLSAWNEEHKKMLIENAPEEFLVKHYVSMAELQVMK</sequence>
<accession>A0A1H9X9Y7</accession>
<dbReference type="Pfam" id="PF08241">
    <property type="entry name" value="Methyltransf_11"/>
    <property type="match status" value="1"/>
</dbReference>
<dbReference type="SUPFAM" id="SSF53335">
    <property type="entry name" value="S-adenosyl-L-methionine-dependent methyltransferases"/>
    <property type="match status" value="1"/>
</dbReference>
<evidence type="ECO:0000256" key="1">
    <source>
        <dbReference type="ARBA" id="ARBA00008361"/>
    </source>
</evidence>
<evidence type="ECO:0000256" key="2">
    <source>
        <dbReference type="ARBA" id="ARBA00022603"/>
    </source>
</evidence>
<feature type="domain" description="Methyltransferase type 11" evidence="4">
    <location>
        <begin position="49"/>
        <end position="143"/>
    </location>
</feature>
<dbReference type="InterPro" id="IPR013216">
    <property type="entry name" value="Methyltransf_11"/>
</dbReference>
<dbReference type="RefSeq" id="WP_074759104.1">
    <property type="nucleotide sequence ID" value="NZ_FOGJ01000050.1"/>
</dbReference>